<comment type="caution">
    <text evidence="2">The sequence shown here is derived from an EMBL/GenBank/DDBJ whole genome shotgun (WGS) entry which is preliminary data.</text>
</comment>
<dbReference type="InterPro" id="IPR011024">
    <property type="entry name" value="G_crystallin-like"/>
</dbReference>
<gene>
    <name evidence="2" type="ORF">DFJ64_2027</name>
</gene>
<proteinExistence type="predicted"/>
<keyword evidence="1" id="KW-0732">Signal</keyword>
<reference evidence="2 3" key="1">
    <citation type="submission" date="2018-08" db="EMBL/GenBank/DDBJ databases">
        <title>Sequencing the genomes of 1000 actinobacteria strains.</title>
        <authorList>
            <person name="Klenk H.-P."/>
        </authorList>
    </citation>
    <scope>NUCLEOTIDE SEQUENCE [LARGE SCALE GENOMIC DNA]</scope>
    <source>
        <strain evidence="2 3">DSM 22891</strain>
    </source>
</reference>
<feature type="signal peptide" evidence="1">
    <location>
        <begin position="1"/>
        <end position="27"/>
    </location>
</feature>
<evidence type="ECO:0008006" key="4">
    <source>
        <dbReference type="Google" id="ProtNLM"/>
    </source>
</evidence>
<feature type="chain" id="PRO_5017676152" description="Peptidase inhibitor family I36" evidence="1">
    <location>
        <begin position="28"/>
        <end position="203"/>
    </location>
</feature>
<organism evidence="2 3">
    <name type="scientific">Thermasporomyces composti</name>
    <dbReference type="NCBI Taxonomy" id="696763"/>
    <lineage>
        <taxon>Bacteria</taxon>
        <taxon>Bacillati</taxon>
        <taxon>Actinomycetota</taxon>
        <taxon>Actinomycetes</taxon>
        <taxon>Propionibacteriales</taxon>
        <taxon>Nocardioidaceae</taxon>
        <taxon>Thermasporomyces</taxon>
    </lineage>
</organism>
<evidence type="ECO:0000313" key="2">
    <source>
        <dbReference type="EMBL" id="REF36614.1"/>
    </source>
</evidence>
<keyword evidence="3" id="KW-1185">Reference proteome</keyword>
<evidence type="ECO:0000313" key="3">
    <source>
        <dbReference type="Proteomes" id="UP000256485"/>
    </source>
</evidence>
<accession>A0A3D9VEN8</accession>
<dbReference type="OrthoDB" id="5123238at2"/>
<dbReference type="RefSeq" id="WP_115850223.1">
    <property type="nucleotide sequence ID" value="NZ_QTUC01000001.1"/>
</dbReference>
<protein>
    <recommendedName>
        <fullName evidence="4">Peptidase inhibitor family I36</fullName>
    </recommendedName>
</protein>
<evidence type="ECO:0000256" key="1">
    <source>
        <dbReference type="SAM" id="SignalP"/>
    </source>
</evidence>
<dbReference type="Gene3D" id="2.60.20.10">
    <property type="entry name" value="Crystallins"/>
    <property type="match status" value="1"/>
</dbReference>
<dbReference type="AlphaFoldDB" id="A0A3D9VEN8"/>
<sequence>MRRRQTAWLAAVGAVVLLSWQAQLAHAAENPTDSARPDSGRHCVVGLHAAQLGAATEPQATEPACFDTFAEAIDFATGGRVRLPKDATQVSERQLLAAGAISTARAPVARPLVGIEYQHTNFGGASLTLYGASGTGCYAGTWYGFPDLASLDFDNRISSGRTYSNCIGKHHDGTNYTGTYTYCETSCSTLGSMNDRTSSIKFF</sequence>
<dbReference type="EMBL" id="QTUC01000001">
    <property type="protein sequence ID" value="REF36614.1"/>
    <property type="molecule type" value="Genomic_DNA"/>
</dbReference>
<dbReference type="SUPFAM" id="SSF49695">
    <property type="entry name" value="gamma-Crystallin-like"/>
    <property type="match status" value="1"/>
</dbReference>
<name>A0A3D9VEN8_THECX</name>
<dbReference type="Proteomes" id="UP000256485">
    <property type="component" value="Unassembled WGS sequence"/>
</dbReference>